<protein>
    <submittedName>
        <fullName evidence="7">Conjugal transfer protein TrbF</fullName>
    </submittedName>
</protein>
<dbReference type="SUPFAM" id="SSF54427">
    <property type="entry name" value="NTF2-like"/>
    <property type="match status" value="1"/>
</dbReference>
<dbReference type="GO" id="GO:0016020">
    <property type="term" value="C:membrane"/>
    <property type="evidence" value="ECO:0007669"/>
    <property type="project" value="UniProtKB-SubCell"/>
</dbReference>
<reference evidence="8" key="1">
    <citation type="submission" date="2016-08" db="EMBL/GenBank/DDBJ databases">
        <authorList>
            <person name="Merda D."/>
            <person name="Briand M."/>
            <person name="Taghouti G."/>
            <person name="Carrere S."/>
            <person name="Gouzy J."/>
            <person name="Portier P."/>
            <person name="Jacques M.-A."/>
            <person name="Fischer-Le Saux M."/>
        </authorList>
    </citation>
    <scope>NUCLEOTIDE SEQUENCE [LARGE SCALE GENOMIC DNA]</scope>
    <source>
        <strain evidence="8">CFBP1156</strain>
    </source>
</reference>
<dbReference type="Proteomes" id="UP000238261">
    <property type="component" value="Unassembled WGS sequence"/>
</dbReference>
<keyword evidence="2 5" id="KW-0812">Transmembrane</keyword>
<feature type="domain" description="Bacterial virulence protein VirB8" evidence="6">
    <location>
        <begin position="45"/>
        <end position="256"/>
    </location>
</feature>
<evidence type="ECO:0000256" key="3">
    <source>
        <dbReference type="ARBA" id="ARBA00022989"/>
    </source>
</evidence>
<dbReference type="InterPro" id="IPR007430">
    <property type="entry name" value="VirB8"/>
</dbReference>
<gene>
    <name evidence="7" type="ORF">XhyaCFBP1156_18600</name>
</gene>
<dbReference type="Pfam" id="PF04335">
    <property type="entry name" value="VirB8"/>
    <property type="match status" value="1"/>
</dbReference>
<feature type="transmembrane region" description="Helical" evidence="5">
    <location>
        <begin position="63"/>
        <end position="84"/>
    </location>
</feature>
<dbReference type="AlphaFoldDB" id="A0A2S7EQW8"/>
<keyword evidence="4 5" id="KW-0472">Membrane</keyword>
<evidence type="ECO:0000259" key="6">
    <source>
        <dbReference type="Pfam" id="PF04335"/>
    </source>
</evidence>
<dbReference type="NCBIfam" id="NF010462">
    <property type="entry name" value="PRK13887.1"/>
    <property type="match status" value="1"/>
</dbReference>
<dbReference type="OrthoDB" id="9778195at2"/>
<sequence length="258" mass="28352">MSFADTIKGLIFKKPAQPADPRRAPDSVMEGGRRRGEVENPYLAARRTWNEHVGAVVSSRQTWQVVGILSLLIVLAAVGGLIHIGSQSKFVPYVVEVDKLGQAVAVAPAQRAAAVDQRVVHASVASFVSDARLVTPDVALQRKAVFRLYSMLSANDPATAKTNEWLNGSEDSSPFKRAAKETVSTEILSVIPQTPDTWQVDWMETTRDRQGVVKGLPVRMRALVTVYTVATTPNTTEEQVRNNPLGIYVRDFSWSKQL</sequence>
<dbReference type="Gene3D" id="3.10.450.230">
    <property type="entry name" value="VirB8 protein"/>
    <property type="match status" value="1"/>
</dbReference>
<evidence type="ECO:0000313" key="8">
    <source>
        <dbReference type="Proteomes" id="UP000238261"/>
    </source>
</evidence>
<proteinExistence type="predicted"/>
<evidence type="ECO:0000313" key="7">
    <source>
        <dbReference type="EMBL" id="PPU95491.1"/>
    </source>
</evidence>
<comment type="subcellular location">
    <subcellularLocation>
        <location evidence="1">Membrane</location>
        <topology evidence="1">Single-pass membrane protein</topology>
    </subcellularLocation>
</comment>
<evidence type="ECO:0000256" key="1">
    <source>
        <dbReference type="ARBA" id="ARBA00004167"/>
    </source>
</evidence>
<organism evidence="7 8">
    <name type="scientific">Xanthomonas hyacinthi</name>
    <dbReference type="NCBI Taxonomy" id="56455"/>
    <lineage>
        <taxon>Bacteria</taxon>
        <taxon>Pseudomonadati</taxon>
        <taxon>Pseudomonadota</taxon>
        <taxon>Gammaproteobacteria</taxon>
        <taxon>Lysobacterales</taxon>
        <taxon>Lysobacteraceae</taxon>
        <taxon>Xanthomonas</taxon>
    </lineage>
</organism>
<accession>A0A2S7EQW8</accession>
<keyword evidence="8" id="KW-1185">Reference proteome</keyword>
<evidence type="ECO:0000256" key="2">
    <source>
        <dbReference type="ARBA" id="ARBA00022692"/>
    </source>
</evidence>
<evidence type="ECO:0000256" key="5">
    <source>
        <dbReference type="SAM" id="Phobius"/>
    </source>
</evidence>
<dbReference type="EMBL" id="MDEG01000027">
    <property type="protein sequence ID" value="PPU95491.1"/>
    <property type="molecule type" value="Genomic_DNA"/>
</dbReference>
<evidence type="ECO:0000256" key="4">
    <source>
        <dbReference type="ARBA" id="ARBA00023136"/>
    </source>
</evidence>
<dbReference type="RefSeq" id="WP_015063521.1">
    <property type="nucleotide sequence ID" value="NZ_CP043477.1"/>
</dbReference>
<dbReference type="InterPro" id="IPR032710">
    <property type="entry name" value="NTF2-like_dom_sf"/>
</dbReference>
<keyword evidence="3 5" id="KW-1133">Transmembrane helix</keyword>
<comment type="caution">
    <text evidence="7">The sequence shown here is derived from an EMBL/GenBank/DDBJ whole genome shotgun (WGS) entry which is preliminary data.</text>
</comment>
<dbReference type="CDD" id="cd16425">
    <property type="entry name" value="TrbF"/>
    <property type="match status" value="1"/>
</dbReference>
<name>A0A2S7EQW8_9XANT</name>
<dbReference type="InterPro" id="IPR035658">
    <property type="entry name" value="TrbF"/>
</dbReference>